<keyword evidence="5" id="KW-0269">Exonuclease</keyword>
<dbReference type="InterPro" id="IPR033771">
    <property type="entry name" value="Rrp44_CSD1"/>
</dbReference>
<dbReference type="InterPro" id="IPR012340">
    <property type="entry name" value="NA-bd_OB-fold"/>
</dbReference>
<evidence type="ECO:0000313" key="11">
    <source>
        <dbReference type="Proteomes" id="UP001476798"/>
    </source>
</evidence>
<feature type="compositionally biased region" description="Basic and acidic residues" evidence="7">
    <location>
        <begin position="244"/>
        <end position="256"/>
    </location>
</feature>
<dbReference type="InterPro" id="IPR050180">
    <property type="entry name" value="RNR_Ribonuclease"/>
</dbReference>
<feature type="non-terminal residue" evidence="10">
    <location>
        <position position="1"/>
    </location>
</feature>
<evidence type="ECO:0000256" key="5">
    <source>
        <dbReference type="ARBA" id="ARBA00022839"/>
    </source>
</evidence>
<comment type="caution">
    <text evidence="10">The sequence shown here is derived from an EMBL/GenBank/DDBJ whole genome shotgun (WGS) entry which is preliminary data.</text>
</comment>
<name>A0ABV0MGI1_9TELE</name>
<dbReference type="InterPro" id="IPR041505">
    <property type="entry name" value="Dis3_CSD2"/>
</dbReference>
<feature type="compositionally biased region" description="Polar residues" evidence="7">
    <location>
        <begin position="272"/>
        <end position="294"/>
    </location>
</feature>
<evidence type="ECO:0000256" key="3">
    <source>
        <dbReference type="ARBA" id="ARBA00022801"/>
    </source>
</evidence>
<dbReference type="PANTHER" id="PTHR23355:SF30">
    <property type="entry name" value="DIS3-LIKE EXONUCLEASE 1"/>
    <property type="match status" value="1"/>
</dbReference>
<feature type="domain" description="CSD1" evidence="8">
    <location>
        <begin position="200"/>
        <end position="238"/>
    </location>
</feature>
<keyword evidence="11" id="KW-1185">Reference proteome</keyword>
<evidence type="ECO:0008006" key="12">
    <source>
        <dbReference type="Google" id="ProtNLM"/>
    </source>
</evidence>
<evidence type="ECO:0000256" key="7">
    <source>
        <dbReference type="SAM" id="MobiDB-lite"/>
    </source>
</evidence>
<dbReference type="EMBL" id="JAHRIO010000091">
    <property type="protein sequence ID" value="MEQ2157513.1"/>
    <property type="molecule type" value="Genomic_DNA"/>
</dbReference>
<dbReference type="Proteomes" id="UP001476798">
    <property type="component" value="Unassembled WGS sequence"/>
</dbReference>
<proteinExistence type="predicted"/>
<reference evidence="10 11" key="1">
    <citation type="submission" date="2021-06" db="EMBL/GenBank/DDBJ databases">
        <authorList>
            <person name="Palmer J.M."/>
        </authorList>
    </citation>
    <scope>NUCLEOTIDE SEQUENCE [LARGE SCALE GENOMIC DNA]</scope>
    <source>
        <strain evidence="10 11">GA_2019</strain>
        <tissue evidence="10">Muscle</tissue>
    </source>
</reference>
<evidence type="ECO:0000256" key="2">
    <source>
        <dbReference type="ARBA" id="ARBA00022722"/>
    </source>
</evidence>
<evidence type="ECO:0000256" key="1">
    <source>
        <dbReference type="ARBA" id="ARBA00022490"/>
    </source>
</evidence>
<keyword evidence="2" id="KW-0540">Nuclease</keyword>
<protein>
    <recommendedName>
        <fullName evidence="12">DIS3-like exonuclease 1</fullName>
    </recommendedName>
</protein>
<evidence type="ECO:0000313" key="10">
    <source>
        <dbReference type="EMBL" id="MEQ2157513.1"/>
    </source>
</evidence>
<evidence type="ECO:0000259" key="9">
    <source>
        <dbReference type="Pfam" id="PF17849"/>
    </source>
</evidence>
<feature type="domain" description="CSD2" evidence="9">
    <location>
        <begin position="304"/>
        <end position="348"/>
    </location>
</feature>
<keyword evidence="1" id="KW-0963">Cytoplasm</keyword>
<keyword evidence="3" id="KW-0378">Hydrolase</keyword>
<dbReference type="Gene3D" id="3.40.50.1010">
    <property type="entry name" value="5'-nuclease"/>
    <property type="match status" value="1"/>
</dbReference>
<gene>
    <name evidence="10" type="ORF">GOODEAATRI_002555</name>
</gene>
<evidence type="ECO:0000256" key="6">
    <source>
        <dbReference type="ARBA" id="ARBA00022884"/>
    </source>
</evidence>
<dbReference type="Pfam" id="PF17849">
    <property type="entry name" value="OB_Dis3"/>
    <property type="match status" value="1"/>
</dbReference>
<dbReference type="SUPFAM" id="SSF50249">
    <property type="entry name" value="Nucleic acid-binding proteins"/>
    <property type="match status" value="2"/>
</dbReference>
<dbReference type="Pfam" id="PF17216">
    <property type="entry name" value="Rrp44_CSD1"/>
    <property type="match status" value="1"/>
</dbReference>
<keyword evidence="6" id="KW-0694">RNA-binding</keyword>
<evidence type="ECO:0000256" key="4">
    <source>
        <dbReference type="ARBA" id="ARBA00022835"/>
    </source>
</evidence>
<organism evidence="10 11">
    <name type="scientific">Goodea atripinnis</name>
    <dbReference type="NCBI Taxonomy" id="208336"/>
    <lineage>
        <taxon>Eukaryota</taxon>
        <taxon>Metazoa</taxon>
        <taxon>Chordata</taxon>
        <taxon>Craniata</taxon>
        <taxon>Vertebrata</taxon>
        <taxon>Euteleostomi</taxon>
        <taxon>Actinopterygii</taxon>
        <taxon>Neopterygii</taxon>
        <taxon>Teleostei</taxon>
        <taxon>Neoteleostei</taxon>
        <taxon>Acanthomorphata</taxon>
        <taxon>Ovalentaria</taxon>
        <taxon>Atherinomorphae</taxon>
        <taxon>Cyprinodontiformes</taxon>
        <taxon>Goodeidae</taxon>
        <taxon>Goodea</taxon>
    </lineage>
</organism>
<evidence type="ECO:0000259" key="8">
    <source>
        <dbReference type="Pfam" id="PF17216"/>
    </source>
</evidence>
<dbReference type="Gene3D" id="2.40.50.690">
    <property type="match status" value="1"/>
</dbReference>
<dbReference type="Gene3D" id="2.40.50.700">
    <property type="match status" value="1"/>
</dbReference>
<accession>A0ABV0MGI1</accession>
<dbReference type="PANTHER" id="PTHR23355">
    <property type="entry name" value="RIBONUCLEASE"/>
    <property type="match status" value="1"/>
</dbReference>
<feature type="region of interest" description="Disordered" evidence="7">
    <location>
        <begin position="239"/>
        <end position="294"/>
    </location>
</feature>
<keyword evidence="4" id="KW-0271">Exosome</keyword>
<sequence>NLLKDPRHDCVLFANEFQEYSYCPREKGESQEKWQTRCVYAAAVWYYNHLAGLMNVVMITEDEEAVSRFSSLNSGVFVIRVQDYLQNFWPELKAAHELYSAITQVLQEKEGEDSQREFSEHLPAEVLEAGIKSGRFIQGTLNVSKHRPQNEAFITNQGLSTKNPGAEAPLRSNFLLAEPAPPPENLWEFWTHPSSRCFSASDLSSGVLVFGSKSRNRAVHGDMVVVELLPKSEWRGKVTALTERQVDEKSGDESETKAMPTGTGPSPRAGTPSASWSYPGTAGSPRSGSAPSRLTLSRSDHMFFQDHRLVVRLDSWPSTSLYPNGHSVRVLGRAGELETEVQTILMENCIHVPLFSEAQVDNLSV</sequence>